<dbReference type="InterPro" id="IPR013656">
    <property type="entry name" value="PAS_4"/>
</dbReference>
<evidence type="ECO:0000256" key="12">
    <source>
        <dbReference type="SAM" id="Coils"/>
    </source>
</evidence>
<dbReference type="Pfam" id="PF00512">
    <property type="entry name" value="HisKA"/>
    <property type="match status" value="1"/>
</dbReference>
<evidence type="ECO:0000256" key="8">
    <source>
        <dbReference type="ARBA" id="ARBA00022777"/>
    </source>
</evidence>
<dbReference type="PROSITE" id="PS50885">
    <property type="entry name" value="HAMP"/>
    <property type="match status" value="1"/>
</dbReference>
<proteinExistence type="predicted"/>
<dbReference type="Proteomes" id="UP001153404">
    <property type="component" value="Unassembled WGS sequence"/>
</dbReference>
<dbReference type="InterPro" id="IPR005467">
    <property type="entry name" value="His_kinase_dom"/>
</dbReference>
<dbReference type="InterPro" id="IPR035965">
    <property type="entry name" value="PAS-like_dom_sf"/>
</dbReference>
<dbReference type="Pfam" id="PF00672">
    <property type="entry name" value="HAMP"/>
    <property type="match status" value="1"/>
</dbReference>
<dbReference type="NCBIfam" id="TIGR00229">
    <property type="entry name" value="sensory_box"/>
    <property type="match status" value="1"/>
</dbReference>
<evidence type="ECO:0000259" key="16">
    <source>
        <dbReference type="PROSITE" id="PS50885"/>
    </source>
</evidence>
<dbReference type="InterPro" id="IPR000014">
    <property type="entry name" value="PAS"/>
</dbReference>
<evidence type="ECO:0000313" key="18">
    <source>
        <dbReference type="Proteomes" id="UP001153404"/>
    </source>
</evidence>
<dbReference type="PROSITE" id="PS50109">
    <property type="entry name" value="HIS_KIN"/>
    <property type="match status" value="1"/>
</dbReference>
<dbReference type="InterPro" id="IPR000700">
    <property type="entry name" value="PAS-assoc_C"/>
</dbReference>
<comment type="caution">
    <text evidence="17">The sequence shown here is derived from an EMBL/GenBank/DDBJ whole genome shotgun (WGS) entry which is preliminary data.</text>
</comment>
<dbReference type="PANTHER" id="PTHR43065">
    <property type="entry name" value="SENSOR HISTIDINE KINASE"/>
    <property type="match status" value="1"/>
</dbReference>
<dbReference type="CDD" id="cd00130">
    <property type="entry name" value="PAS"/>
    <property type="match status" value="1"/>
</dbReference>
<dbReference type="Gene3D" id="6.10.340.10">
    <property type="match status" value="1"/>
</dbReference>
<dbReference type="EC" id="2.7.13.3" evidence="3"/>
<dbReference type="SUPFAM" id="SSF158472">
    <property type="entry name" value="HAMP domain-like"/>
    <property type="match status" value="1"/>
</dbReference>
<dbReference type="Pfam" id="PF08448">
    <property type="entry name" value="PAS_4"/>
    <property type="match status" value="1"/>
</dbReference>
<keyword evidence="5" id="KW-0597">Phosphoprotein</keyword>
<dbReference type="PROSITE" id="PS50113">
    <property type="entry name" value="PAC"/>
    <property type="match status" value="1"/>
</dbReference>
<evidence type="ECO:0000256" key="11">
    <source>
        <dbReference type="ARBA" id="ARBA00023136"/>
    </source>
</evidence>
<evidence type="ECO:0000259" key="13">
    <source>
        <dbReference type="PROSITE" id="PS50109"/>
    </source>
</evidence>
<keyword evidence="9" id="KW-0067">ATP-binding</keyword>
<dbReference type="SMART" id="SM00387">
    <property type="entry name" value="HATPase_c"/>
    <property type="match status" value="1"/>
</dbReference>
<dbReference type="Gene3D" id="1.10.287.130">
    <property type="match status" value="1"/>
</dbReference>
<dbReference type="GO" id="GO:0005524">
    <property type="term" value="F:ATP binding"/>
    <property type="evidence" value="ECO:0007669"/>
    <property type="project" value="UniProtKB-KW"/>
</dbReference>
<dbReference type="AlphaFoldDB" id="A0A9X4KV12"/>
<dbReference type="InterPro" id="IPR003594">
    <property type="entry name" value="HATPase_dom"/>
</dbReference>
<protein>
    <recommendedName>
        <fullName evidence="3">histidine kinase</fullName>
        <ecNumber evidence="3">2.7.13.3</ecNumber>
    </recommendedName>
</protein>
<evidence type="ECO:0000256" key="1">
    <source>
        <dbReference type="ARBA" id="ARBA00000085"/>
    </source>
</evidence>
<keyword evidence="12" id="KW-0175">Coiled coil</keyword>
<dbReference type="SMART" id="SM00091">
    <property type="entry name" value="PAS"/>
    <property type="match status" value="1"/>
</dbReference>
<dbReference type="SUPFAM" id="SSF55785">
    <property type="entry name" value="PYP-like sensor domain (PAS domain)"/>
    <property type="match status" value="1"/>
</dbReference>
<keyword evidence="18" id="KW-1185">Reference proteome</keyword>
<dbReference type="SMART" id="SM00388">
    <property type="entry name" value="HisKA"/>
    <property type="match status" value="1"/>
</dbReference>
<dbReference type="InterPro" id="IPR036890">
    <property type="entry name" value="HATPase_C_sf"/>
</dbReference>
<keyword evidence="11" id="KW-0472">Membrane</keyword>
<keyword evidence="6" id="KW-0808">Transferase</keyword>
<keyword evidence="4" id="KW-1003">Cell membrane</keyword>
<evidence type="ECO:0000256" key="6">
    <source>
        <dbReference type="ARBA" id="ARBA00022679"/>
    </source>
</evidence>
<dbReference type="PRINTS" id="PR00344">
    <property type="entry name" value="BCTRLSENSOR"/>
</dbReference>
<dbReference type="GO" id="GO:0000155">
    <property type="term" value="F:phosphorelay sensor kinase activity"/>
    <property type="evidence" value="ECO:0007669"/>
    <property type="project" value="InterPro"/>
</dbReference>
<gene>
    <name evidence="17" type="ORF">OMP40_21390</name>
</gene>
<comment type="catalytic activity">
    <reaction evidence="1">
        <text>ATP + protein L-histidine = ADP + protein N-phospho-L-histidine.</text>
        <dbReference type="EC" id="2.7.13.3"/>
    </reaction>
</comment>
<evidence type="ECO:0000256" key="5">
    <source>
        <dbReference type="ARBA" id="ARBA00022553"/>
    </source>
</evidence>
<name>A0A9X4KV12_9BACL</name>
<dbReference type="SUPFAM" id="SSF47384">
    <property type="entry name" value="Homodimeric domain of signal transducing histidine kinase"/>
    <property type="match status" value="1"/>
</dbReference>
<dbReference type="SMART" id="SM00086">
    <property type="entry name" value="PAC"/>
    <property type="match status" value="1"/>
</dbReference>
<dbReference type="SMART" id="SM00304">
    <property type="entry name" value="HAMP"/>
    <property type="match status" value="1"/>
</dbReference>
<evidence type="ECO:0000259" key="15">
    <source>
        <dbReference type="PROSITE" id="PS50113"/>
    </source>
</evidence>
<dbReference type="InterPro" id="IPR003661">
    <property type="entry name" value="HisK_dim/P_dom"/>
</dbReference>
<evidence type="ECO:0000256" key="7">
    <source>
        <dbReference type="ARBA" id="ARBA00022741"/>
    </source>
</evidence>
<dbReference type="PANTHER" id="PTHR43065:SF34">
    <property type="entry name" value="SPORULATION KINASE A"/>
    <property type="match status" value="1"/>
</dbReference>
<evidence type="ECO:0000259" key="14">
    <source>
        <dbReference type="PROSITE" id="PS50112"/>
    </source>
</evidence>
<organism evidence="17 18">
    <name type="scientific">Cohnella rhizosphaerae</name>
    <dbReference type="NCBI Taxonomy" id="1457232"/>
    <lineage>
        <taxon>Bacteria</taxon>
        <taxon>Bacillati</taxon>
        <taxon>Bacillota</taxon>
        <taxon>Bacilli</taxon>
        <taxon>Bacillales</taxon>
        <taxon>Paenibacillaceae</taxon>
        <taxon>Cohnella</taxon>
    </lineage>
</organism>
<feature type="domain" description="HAMP" evidence="16">
    <location>
        <begin position="348"/>
        <end position="400"/>
    </location>
</feature>
<feature type="domain" description="PAS" evidence="14">
    <location>
        <begin position="412"/>
        <end position="481"/>
    </location>
</feature>
<dbReference type="Gene3D" id="3.30.565.10">
    <property type="entry name" value="Histidine kinase-like ATPase, C-terminal domain"/>
    <property type="match status" value="1"/>
</dbReference>
<sequence>MSIKLKLTVFLSLLVAAILALNLSITYFWSKAGMQKSAIDRMDIISKQIGESIKSYEDELERLEKAQEEKLLAASIAIRSSLDPDIDNVTNEQLVKLTEELQLEGISLWVRTPNDIVVKKSSKPGEINLGSNTMDYWYRAFQQLFAREPVNVGFGRAMPNFWSGPFNFATSDPDLILKWGDYYDGTTNYMINPFMRGDVLVDFKDAVGTEKLIKRLLQDNDDLVEITGIDPAFFGKAPIIKIKKGKPVYNLDVRDIVFGTYAYKDDADVEHVNTAITTGETVTANSRAGGKRLLKSYIPIHGDRDYIVTVSFDRAAISGDLHRQLLLSGFIGLALLAATVLTSYWLAGLMIRPVQQILHKVNAVAEGSFDEPLSVASNDELGRLSERVNTMASNLSTYTNRLRDTAAELRSTKQYLESFVHNSSDAIHVADPLGNLMQVNAAFEKMYGWSAAEALGRRLPEVPEELREDDARILRKVVEGGSVADCETVRYRKDGSQIDVSITVSPVRDEHGEVVGIASISRNITERKATEEMLRRTEKLSMVGQLAAGVAHEIRNPLTTLRGFVQLQQQTGRITPVHLETMLSELDRINFIVGEFLVLSKPQAIRFQLIDIRDIMKETVALLEAQAIMNNVQFELREAGELPSLNGEPNQLKQVFLNVLKNGMESMPDGGTLRIGIWAERHGEAEGEEAFDGRDGDGRSAAIGGSAGIGGSDEIGGSVRMGKGDGVGGNNAVGKGAGVGGNVAAAEAAAARELGTAASETGTFAGMAGQSDPTAEDSILIVIEDEGFGISEEELKHLGEPFYSNKASGHGLGLMVSQQILAGHRGTIRYKSALGQGTRVEIRLPY</sequence>
<evidence type="ECO:0000256" key="4">
    <source>
        <dbReference type="ARBA" id="ARBA00022475"/>
    </source>
</evidence>
<feature type="domain" description="Histidine kinase" evidence="13">
    <location>
        <begin position="549"/>
        <end position="846"/>
    </location>
</feature>
<dbReference type="InterPro" id="IPR004358">
    <property type="entry name" value="Sig_transdc_His_kin-like_C"/>
</dbReference>
<dbReference type="CDD" id="cd00082">
    <property type="entry name" value="HisKA"/>
    <property type="match status" value="1"/>
</dbReference>
<dbReference type="PROSITE" id="PS50112">
    <property type="entry name" value="PAS"/>
    <property type="match status" value="1"/>
</dbReference>
<keyword evidence="7" id="KW-0547">Nucleotide-binding</keyword>
<dbReference type="RefSeq" id="WP_277534384.1">
    <property type="nucleotide sequence ID" value="NZ_JAPDIA010000007.1"/>
</dbReference>
<evidence type="ECO:0000313" key="17">
    <source>
        <dbReference type="EMBL" id="MDG0811639.1"/>
    </source>
</evidence>
<dbReference type="InterPro" id="IPR036097">
    <property type="entry name" value="HisK_dim/P_sf"/>
</dbReference>
<evidence type="ECO:0000256" key="10">
    <source>
        <dbReference type="ARBA" id="ARBA00023012"/>
    </source>
</evidence>
<keyword evidence="8" id="KW-0418">Kinase</keyword>
<feature type="domain" description="PAC" evidence="15">
    <location>
        <begin position="484"/>
        <end position="536"/>
    </location>
</feature>
<dbReference type="InterPro" id="IPR001610">
    <property type="entry name" value="PAC"/>
</dbReference>
<dbReference type="InterPro" id="IPR003660">
    <property type="entry name" value="HAMP_dom"/>
</dbReference>
<dbReference type="Gene3D" id="3.30.450.20">
    <property type="entry name" value="PAS domain"/>
    <property type="match status" value="1"/>
</dbReference>
<dbReference type="Pfam" id="PF02518">
    <property type="entry name" value="HATPase_c"/>
    <property type="match status" value="1"/>
</dbReference>
<dbReference type="CDD" id="cd06225">
    <property type="entry name" value="HAMP"/>
    <property type="match status" value="1"/>
</dbReference>
<dbReference type="EMBL" id="JAPDIA010000007">
    <property type="protein sequence ID" value="MDG0811639.1"/>
    <property type="molecule type" value="Genomic_DNA"/>
</dbReference>
<evidence type="ECO:0000256" key="2">
    <source>
        <dbReference type="ARBA" id="ARBA00004651"/>
    </source>
</evidence>
<reference evidence="17" key="1">
    <citation type="submission" date="2022-10" db="EMBL/GenBank/DDBJ databases">
        <title>Comparative genomic analysis of Cohnella hashimotonis sp. nov., isolated from the International Space Station.</title>
        <authorList>
            <person name="Simpson A."/>
            <person name="Venkateswaran K."/>
        </authorList>
    </citation>
    <scope>NUCLEOTIDE SEQUENCE</scope>
    <source>
        <strain evidence="17">DSM 28161</strain>
    </source>
</reference>
<keyword evidence="10" id="KW-0902">Two-component regulatory system</keyword>
<accession>A0A9X4KV12</accession>
<evidence type="ECO:0000256" key="9">
    <source>
        <dbReference type="ARBA" id="ARBA00022840"/>
    </source>
</evidence>
<evidence type="ECO:0000256" key="3">
    <source>
        <dbReference type="ARBA" id="ARBA00012438"/>
    </source>
</evidence>
<dbReference type="GO" id="GO:0005886">
    <property type="term" value="C:plasma membrane"/>
    <property type="evidence" value="ECO:0007669"/>
    <property type="project" value="UniProtKB-SubCell"/>
</dbReference>
<comment type="subcellular location">
    <subcellularLocation>
        <location evidence="2">Cell membrane</location>
        <topology evidence="2">Multi-pass membrane protein</topology>
    </subcellularLocation>
</comment>
<feature type="coiled-coil region" evidence="12">
    <location>
        <begin position="46"/>
        <end position="73"/>
    </location>
</feature>
<dbReference type="SUPFAM" id="SSF55874">
    <property type="entry name" value="ATPase domain of HSP90 chaperone/DNA topoisomerase II/histidine kinase"/>
    <property type="match status" value="2"/>
</dbReference>